<organism evidence="8 9">
    <name type="scientific">Demequina sediminis</name>
    <dbReference type="NCBI Taxonomy" id="1930058"/>
    <lineage>
        <taxon>Bacteria</taxon>
        <taxon>Bacillati</taxon>
        <taxon>Actinomycetota</taxon>
        <taxon>Actinomycetes</taxon>
        <taxon>Micrococcales</taxon>
        <taxon>Demequinaceae</taxon>
        <taxon>Demequina</taxon>
    </lineage>
</organism>
<feature type="domain" description="ABC3 transporter permease C-terminal" evidence="7">
    <location>
        <begin position="605"/>
        <end position="717"/>
    </location>
</feature>
<evidence type="ECO:0000313" key="9">
    <source>
        <dbReference type="Proteomes" id="UP001426770"/>
    </source>
</evidence>
<feature type="transmembrane region" description="Helical" evidence="6">
    <location>
        <begin position="359"/>
        <end position="382"/>
    </location>
</feature>
<dbReference type="RefSeq" id="WP_286213801.1">
    <property type="nucleotide sequence ID" value="NZ_AP027736.1"/>
</dbReference>
<keyword evidence="2" id="KW-1003">Cell membrane</keyword>
<protein>
    <recommendedName>
        <fullName evidence="7">ABC3 transporter permease C-terminal domain-containing protein</fullName>
    </recommendedName>
</protein>
<evidence type="ECO:0000256" key="5">
    <source>
        <dbReference type="ARBA" id="ARBA00023136"/>
    </source>
</evidence>
<feature type="transmembrane region" description="Helical" evidence="6">
    <location>
        <begin position="648"/>
        <end position="673"/>
    </location>
</feature>
<sequence>MKPAAARLLLLGTASSVRRLAAISAGVALGVGMLLVLVGAYTHMPARDDRIAWAAPATPWDADRPEDPAPTDSTVLTTFATDVNGLDFVTLVAVASTPDTQVAFPGGITPPAPGEFYASPALAERLAAVPADQWSDRYGTLIGLLPDSTLQGPSQLVALTGAEWDVLASDPSAVLQEEFTQTGGRAASLTYRFILAIGAVSILVPIILLVSIVSQLGAAERRDRFATVRLIGAGRRAIAAVSALEMAVAAGLGALAGLAVAAGLGPLAARIPINGATSFTADLAPTPALAIGVVAGVTLLAALTAWWRTYRDDVGAPGAVRERAEKKASAWRAVPLAAGLAVYALSALGAQAGVLGSELVMVGMFGGFVVVALGIVFAGPWLTRVVSAAFGRATSSATGVVAAGRLSRHPRATFRAVSGLVVAVFIVSTFAGAASAIERIGEPGPEPGALDDGAVIAWLDEGADAAAVQGAVARVSGVETVVVGHRAAVADDNRVVLSPEDARAIGAVDVPDASAVLVDALEMIAAGTGLTDADAVAAPEPTTREDGLEPALLVAVTDGSQAAMARAHTAIMLANPSSLPPTSRAQFAASGSLEVTQELSVMAYIGMAIAIGISALSLTVSTVAAAIDRRRTFGLLRLSGMPVSQLRATVATEAAVPLGATLAVSAGLGFLVAWVMIETLGNGLTVSWPDARYWIAMLGAVALAGVALIGSFGLVRKATEVETTRFE</sequence>
<feature type="transmembrane region" description="Helical" evidence="6">
    <location>
        <begin position="193"/>
        <end position="216"/>
    </location>
</feature>
<keyword evidence="3 6" id="KW-0812">Transmembrane</keyword>
<evidence type="ECO:0000313" key="8">
    <source>
        <dbReference type="EMBL" id="GAA5519425.1"/>
    </source>
</evidence>
<evidence type="ECO:0000256" key="1">
    <source>
        <dbReference type="ARBA" id="ARBA00004651"/>
    </source>
</evidence>
<evidence type="ECO:0000256" key="3">
    <source>
        <dbReference type="ARBA" id="ARBA00022692"/>
    </source>
</evidence>
<keyword evidence="5 6" id="KW-0472">Membrane</keyword>
<dbReference type="InterPro" id="IPR003838">
    <property type="entry name" value="ABC3_permease_C"/>
</dbReference>
<dbReference type="Pfam" id="PF02687">
    <property type="entry name" value="FtsX"/>
    <property type="match status" value="2"/>
</dbReference>
<feature type="transmembrane region" description="Helical" evidence="6">
    <location>
        <begin position="288"/>
        <end position="309"/>
    </location>
</feature>
<keyword evidence="4 6" id="KW-1133">Transmembrane helix</keyword>
<name>A0ABP9WI31_9MICO</name>
<proteinExistence type="predicted"/>
<dbReference type="Proteomes" id="UP001426770">
    <property type="component" value="Unassembled WGS sequence"/>
</dbReference>
<evidence type="ECO:0000256" key="2">
    <source>
        <dbReference type="ARBA" id="ARBA00022475"/>
    </source>
</evidence>
<evidence type="ECO:0000256" key="4">
    <source>
        <dbReference type="ARBA" id="ARBA00022989"/>
    </source>
</evidence>
<feature type="transmembrane region" description="Helical" evidence="6">
    <location>
        <begin position="601"/>
        <end position="627"/>
    </location>
</feature>
<feature type="transmembrane region" description="Helical" evidence="6">
    <location>
        <begin position="20"/>
        <end position="41"/>
    </location>
</feature>
<feature type="transmembrane region" description="Helical" evidence="6">
    <location>
        <begin position="693"/>
        <end position="715"/>
    </location>
</feature>
<dbReference type="EMBL" id="BAABRR010000009">
    <property type="protein sequence ID" value="GAA5519425.1"/>
    <property type="molecule type" value="Genomic_DNA"/>
</dbReference>
<feature type="domain" description="ABC3 transporter permease C-terminal" evidence="7">
    <location>
        <begin position="199"/>
        <end position="309"/>
    </location>
</feature>
<reference evidence="8 9" key="1">
    <citation type="submission" date="2024-02" db="EMBL/GenBank/DDBJ databases">
        <title>Lysinimicrobium sediminis NBRC 112286.</title>
        <authorList>
            <person name="Ichikawa N."/>
            <person name="Katano-Makiyama Y."/>
            <person name="Hidaka K."/>
        </authorList>
    </citation>
    <scope>NUCLEOTIDE SEQUENCE [LARGE SCALE GENOMIC DNA]</scope>
    <source>
        <strain evidence="8 9">NBRC 112286</strain>
    </source>
</reference>
<feature type="transmembrane region" description="Helical" evidence="6">
    <location>
        <begin position="237"/>
        <end position="268"/>
    </location>
</feature>
<keyword evidence="9" id="KW-1185">Reference proteome</keyword>
<feature type="transmembrane region" description="Helical" evidence="6">
    <location>
        <begin position="414"/>
        <end position="437"/>
    </location>
</feature>
<evidence type="ECO:0000256" key="6">
    <source>
        <dbReference type="SAM" id="Phobius"/>
    </source>
</evidence>
<comment type="caution">
    <text evidence="8">The sequence shown here is derived from an EMBL/GenBank/DDBJ whole genome shotgun (WGS) entry which is preliminary data.</text>
</comment>
<gene>
    <name evidence="8" type="ORF">Lsed01_01872</name>
</gene>
<feature type="transmembrane region" description="Helical" evidence="6">
    <location>
        <begin position="330"/>
        <end position="353"/>
    </location>
</feature>
<accession>A0ABP9WI31</accession>
<evidence type="ECO:0000259" key="7">
    <source>
        <dbReference type="Pfam" id="PF02687"/>
    </source>
</evidence>
<comment type="subcellular location">
    <subcellularLocation>
        <location evidence="1">Cell membrane</location>
        <topology evidence="1">Multi-pass membrane protein</topology>
    </subcellularLocation>
</comment>